<reference evidence="1" key="1">
    <citation type="submission" date="2015-04" db="EMBL/GenBank/DDBJ databases">
        <title>The genome sequence of the plant pathogenic Rhizarian Plasmodiophora brassicae reveals insights in its biotrophic life cycle and the origin of chitin synthesis.</title>
        <authorList>
            <person name="Schwelm A."/>
            <person name="Fogelqvist J."/>
            <person name="Knaust A."/>
            <person name="Julke S."/>
            <person name="Lilja T."/>
            <person name="Dhandapani V."/>
            <person name="Bonilla-Rosso G."/>
            <person name="Karlsson M."/>
            <person name="Shevchenko A."/>
            <person name="Choi S.R."/>
            <person name="Kim H.G."/>
            <person name="Park J.Y."/>
            <person name="Lim Y.P."/>
            <person name="Ludwig-Muller J."/>
            <person name="Dixelius C."/>
        </authorList>
    </citation>
    <scope>NUCLEOTIDE SEQUENCE</scope>
    <source>
        <tissue evidence="1">Potato root galls</tissue>
    </source>
</reference>
<dbReference type="AlphaFoldDB" id="A0A0H5RAZ8"/>
<protein>
    <submittedName>
        <fullName evidence="1">Uncharacterized protein</fullName>
    </submittedName>
</protein>
<organism evidence="1">
    <name type="scientific">Spongospora subterranea</name>
    <dbReference type="NCBI Taxonomy" id="70186"/>
    <lineage>
        <taxon>Eukaryota</taxon>
        <taxon>Sar</taxon>
        <taxon>Rhizaria</taxon>
        <taxon>Endomyxa</taxon>
        <taxon>Phytomyxea</taxon>
        <taxon>Plasmodiophorida</taxon>
        <taxon>Plasmodiophoridae</taxon>
        <taxon>Spongospora</taxon>
    </lineage>
</organism>
<dbReference type="EMBL" id="HACM01010539">
    <property type="protein sequence ID" value="CRZ10981.1"/>
    <property type="molecule type" value="Transcribed_RNA"/>
</dbReference>
<accession>A0A0H5RAZ8</accession>
<proteinExistence type="predicted"/>
<evidence type="ECO:0000313" key="1">
    <source>
        <dbReference type="EMBL" id="CRZ10981.1"/>
    </source>
</evidence>
<name>A0A0H5RAZ8_9EUKA</name>
<sequence length="100" mass="11076">MDALSQFPLVLCIAQRPDQQAPGPPLAFGWSILWFSLTVEYEIRETFPFPRPLETTVSPKNKLTNAALFIINKYLTGSGVASLRRRPSVGSGFGIDPVRL</sequence>